<dbReference type="GO" id="GO:0005684">
    <property type="term" value="C:U2-type spliceosomal complex"/>
    <property type="evidence" value="ECO:0007669"/>
    <property type="project" value="TreeGrafter"/>
</dbReference>
<reference evidence="4 5" key="1">
    <citation type="journal article" date="2012" name="Eukaryot. Cell">
        <title>Draft genome sequence of Wickerhamomyces ciferrii NRRL Y-1031 F-60-10.</title>
        <authorList>
            <person name="Schneider J."/>
            <person name="Andrea H."/>
            <person name="Blom J."/>
            <person name="Jaenicke S."/>
            <person name="Ruckert C."/>
            <person name="Schorsch C."/>
            <person name="Szczepanowski R."/>
            <person name="Farwick M."/>
            <person name="Goesmann A."/>
            <person name="Puhler A."/>
            <person name="Schaffer S."/>
            <person name="Tauch A."/>
            <person name="Kohler T."/>
            <person name="Brinkrolf K."/>
        </authorList>
    </citation>
    <scope>NUCLEOTIDE SEQUENCE [LARGE SCALE GENOMIC DNA]</scope>
    <source>
        <strain evidence="5">ATCC 14091 / BCRC 22168 / CBS 111 / JCM 3599 / NBRC 0793 / NRRL Y-1031 F-60-10</strain>
    </source>
</reference>
<proteinExistence type="inferred from homology"/>
<accession>K0KMP7</accession>
<dbReference type="InterPro" id="IPR051112">
    <property type="entry name" value="CWC26_splicing_factor"/>
</dbReference>
<dbReference type="PANTHER" id="PTHR31809">
    <property type="entry name" value="BUD13 HOMOLOG"/>
    <property type="match status" value="1"/>
</dbReference>
<dbReference type="GO" id="GO:0070274">
    <property type="term" value="C:RES complex"/>
    <property type="evidence" value="ECO:0007669"/>
    <property type="project" value="TreeGrafter"/>
</dbReference>
<protein>
    <recommendedName>
        <fullName evidence="2">Pre-mRNA-splicing factor CWC26</fullName>
    </recommendedName>
</protein>
<feature type="compositionally biased region" description="Basic and acidic residues" evidence="3">
    <location>
        <begin position="140"/>
        <end position="164"/>
    </location>
</feature>
<evidence type="ECO:0000313" key="4">
    <source>
        <dbReference type="EMBL" id="CCH46555.1"/>
    </source>
</evidence>
<dbReference type="Pfam" id="PF09736">
    <property type="entry name" value="Bud13"/>
    <property type="match status" value="1"/>
</dbReference>
<feature type="region of interest" description="Disordered" evidence="3">
    <location>
        <begin position="14"/>
        <end position="33"/>
    </location>
</feature>
<name>K0KMP7_WICCF</name>
<dbReference type="EMBL" id="CAIF01000253">
    <property type="protein sequence ID" value="CCH46555.1"/>
    <property type="molecule type" value="Genomic_DNA"/>
</dbReference>
<organism evidence="4 5">
    <name type="scientific">Wickerhamomyces ciferrii (strain ATCC 14091 / BCRC 22168 / CBS 111 / JCM 3599 / NBRC 0793 / NRRL Y-1031 F-60-10)</name>
    <name type="common">Yeast</name>
    <name type="synonym">Pichia ciferrii</name>
    <dbReference type="NCBI Taxonomy" id="1206466"/>
    <lineage>
        <taxon>Eukaryota</taxon>
        <taxon>Fungi</taxon>
        <taxon>Dikarya</taxon>
        <taxon>Ascomycota</taxon>
        <taxon>Saccharomycotina</taxon>
        <taxon>Saccharomycetes</taxon>
        <taxon>Phaffomycetales</taxon>
        <taxon>Wickerhamomycetaceae</taxon>
        <taxon>Wickerhamomyces</taxon>
    </lineage>
</organism>
<dbReference type="PANTHER" id="PTHR31809:SF0">
    <property type="entry name" value="BUD13 HOMOLOG"/>
    <property type="match status" value="1"/>
</dbReference>
<dbReference type="Proteomes" id="UP000009328">
    <property type="component" value="Unassembled WGS sequence"/>
</dbReference>
<feature type="compositionally biased region" description="Basic and acidic residues" evidence="3">
    <location>
        <begin position="109"/>
        <end position="129"/>
    </location>
</feature>
<dbReference type="FunCoup" id="K0KMP7">
    <property type="interactions" value="80"/>
</dbReference>
<keyword evidence="5" id="KW-1185">Reference proteome</keyword>
<evidence type="ECO:0000313" key="5">
    <source>
        <dbReference type="Proteomes" id="UP000009328"/>
    </source>
</evidence>
<dbReference type="InterPro" id="IPR018609">
    <property type="entry name" value="Bud13"/>
</dbReference>
<comment type="similarity">
    <text evidence="1">Belongs to the CWC26 family.</text>
</comment>
<evidence type="ECO:0000256" key="2">
    <source>
        <dbReference type="ARBA" id="ARBA00020644"/>
    </source>
</evidence>
<dbReference type="AlphaFoldDB" id="K0KMP7"/>
<gene>
    <name evidence="4" type="ORF">BN7_6148</name>
</gene>
<dbReference type="InParanoid" id="K0KMP7"/>
<dbReference type="STRING" id="1206466.K0KMP7"/>
<evidence type="ECO:0000256" key="3">
    <source>
        <dbReference type="SAM" id="MobiDB-lite"/>
    </source>
</evidence>
<feature type="compositionally biased region" description="Basic residues" evidence="3">
    <location>
        <begin position="17"/>
        <end position="27"/>
    </location>
</feature>
<dbReference type="eggNOG" id="KOG2654">
    <property type="taxonomic scope" value="Eukaryota"/>
</dbReference>
<feature type="compositionally biased region" description="Acidic residues" evidence="3">
    <location>
        <begin position="49"/>
        <end position="59"/>
    </location>
</feature>
<comment type="caution">
    <text evidence="4">The sequence shown here is derived from an EMBL/GenBank/DDBJ whole genome shotgun (WGS) entry which is preliminary data.</text>
</comment>
<dbReference type="GO" id="GO:0000398">
    <property type="term" value="P:mRNA splicing, via spliceosome"/>
    <property type="evidence" value="ECO:0007669"/>
    <property type="project" value="TreeGrafter"/>
</dbReference>
<sequence length="295" mass="34383">MSLSDYLAKNYLTDTKKKSKKPKKEKKGKQENSVIVENQISLKKNETNEEIDDLIDEPTEVLQPPRKKQKAKGWKVVGTNELVTDLPPTEREEVKMSSGAKAGLQSAEEVSKQIKEKEQKQKQEMEEQRLLNNKSYNETVYRDKSGRKIDMEQQKADAQAREEEEEKIKKIENLKQNMGLVQLLDIQESKDKLDSISKVGMTRHADDQELNEKLKIKEHEDDPLLSFHPTKSKKYVSRTGRKLYKGGFPENRFGIVPGWRWDGVDRSNGFEKSWFKKQAEIQERKTLSYTMQEDY</sequence>
<dbReference type="HOGENOM" id="CLU_024195_0_0_1"/>
<dbReference type="GO" id="GO:0003723">
    <property type="term" value="F:RNA binding"/>
    <property type="evidence" value="ECO:0007669"/>
    <property type="project" value="TreeGrafter"/>
</dbReference>
<feature type="region of interest" description="Disordered" evidence="3">
    <location>
        <begin position="49"/>
        <end position="164"/>
    </location>
</feature>
<evidence type="ECO:0000256" key="1">
    <source>
        <dbReference type="ARBA" id="ARBA00011069"/>
    </source>
</evidence>